<organism evidence="2 3">
    <name type="scientific">Portunus trituberculatus</name>
    <name type="common">Swimming crab</name>
    <name type="synonym">Neptunus trituberculatus</name>
    <dbReference type="NCBI Taxonomy" id="210409"/>
    <lineage>
        <taxon>Eukaryota</taxon>
        <taxon>Metazoa</taxon>
        <taxon>Ecdysozoa</taxon>
        <taxon>Arthropoda</taxon>
        <taxon>Crustacea</taxon>
        <taxon>Multicrustacea</taxon>
        <taxon>Malacostraca</taxon>
        <taxon>Eumalacostraca</taxon>
        <taxon>Eucarida</taxon>
        <taxon>Decapoda</taxon>
        <taxon>Pleocyemata</taxon>
        <taxon>Brachyura</taxon>
        <taxon>Eubrachyura</taxon>
        <taxon>Portunoidea</taxon>
        <taxon>Portunidae</taxon>
        <taxon>Portuninae</taxon>
        <taxon>Portunus</taxon>
    </lineage>
</organism>
<feature type="compositionally biased region" description="Pro residues" evidence="1">
    <location>
        <begin position="1"/>
        <end position="18"/>
    </location>
</feature>
<reference evidence="2 3" key="1">
    <citation type="submission" date="2019-05" db="EMBL/GenBank/DDBJ databases">
        <title>Another draft genome of Portunus trituberculatus and its Hox gene families provides insights of decapod evolution.</title>
        <authorList>
            <person name="Jeong J.-H."/>
            <person name="Song I."/>
            <person name="Kim S."/>
            <person name="Choi T."/>
            <person name="Kim D."/>
            <person name="Ryu S."/>
            <person name="Kim W."/>
        </authorList>
    </citation>
    <scope>NUCLEOTIDE SEQUENCE [LARGE SCALE GENOMIC DNA]</scope>
    <source>
        <tissue evidence="2">Muscle</tissue>
    </source>
</reference>
<comment type="caution">
    <text evidence="2">The sequence shown here is derived from an EMBL/GenBank/DDBJ whole genome shotgun (WGS) entry which is preliminary data.</text>
</comment>
<evidence type="ECO:0000313" key="2">
    <source>
        <dbReference type="EMBL" id="MPC83685.1"/>
    </source>
</evidence>
<evidence type="ECO:0000313" key="3">
    <source>
        <dbReference type="Proteomes" id="UP000324222"/>
    </source>
</evidence>
<keyword evidence="3" id="KW-1185">Reference proteome</keyword>
<dbReference type="EMBL" id="VSRR010063161">
    <property type="protein sequence ID" value="MPC83685.1"/>
    <property type="molecule type" value="Genomic_DNA"/>
</dbReference>
<dbReference type="Proteomes" id="UP000324222">
    <property type="component" value="Unassembled WGS sequence"/>
</dbReference>
<dbReference type="AlphaFoldDB" id="A0A5B7IMU1"/>
<proteinExistence type="predicted"/>
<sequence length="85" mass="8511">MLAPPPGPPRPPQPPTLRPAPANVSARRAAPLLLPLLLPSGTPAGDGAAESANLPLLGVLPCLFTFLCGPTAVVTLCAAGRAEED</sequence>
<gene>
    <name evidence="2" type="ORF">E2C01_078400</name>
</gene>
<feature type="region of interest" description="Disordered" evidence="1">
    <location>
        <begin position="1"/>
        <end position="24"/>
    </location>
</feature>
<accession>A0A5B7IMU1</accession>
<name>A0A5B7IMU1_PORTR</name>
<protein>
    <submittedName>
        <fullName evidence="2">Uncharacterized protein</fullName>
    </submittedName>
</protein>
<evidence type="ECO:0000256" key="1">
    <source>
        <dbReference type="SAM" id="MobiDB-lite"/>
    </source>
</evidence>